<dbReference type="Pfam" id="PF09601">
    <property type="entry name" value="DUF2459"/>
    <property type="match status" value="1"/>
</dbReference>
<keyword evidence="1" id="KW-0812">Transmembrane</keyword>
<evidence type="ECO:0000313" key="3">
    <source>
        <dbReference type="Proteomes" id="UP000266005"/>
    </source>
</evidence>
<evidence type="ECO:0000313" key="2">
    <source>
        <dbReference type="EMBL" id="RIJ34030.1"/>
    </source>
</evidence>
<dbReference type="RefSeq" id="WP_119433440.1">
    <property type="nucleotide sequence ID" value="NZ_QWGE01000006.1"/>
</dbReference>
<protein>
    <submittedName>
        <fullName evidence="2">TIGR02117 family protein</fullName>
    </submittedName>
</protein>
<dbReference type="NCBIfam" id="TIGR02117">
    <property type="entry name" value="chp_urease_rgn"/>
    <property type="match status" value="1"/>
</dbReference>
<organism evidence="2 3">
    <name type="scientific">Pontibacter oryzae</name>
    <dbReference type="NCBI Taxonomy" id="2304593"/>
    <lineage>
        <taxon>Bacteria</taxon>
        <taxon>Pseudomonadati</taxon>
        <taxon>Bacteroidota</taxon>
        <taxon>Cytophagia</taxon>
        <taxon>Cytophagales</taxon>
        <taxon>Hymenobacteraceae</taxon>
        <taxon>Pontibacter</taxon>
    </lineage>
</organism>
<comment type="caution">
    <text evidence="2">The sequence shown here is derived from an EMBL/GenBank/DDBJ whole genome shotgun (WGS) entry which is preliminary data.</text>
</comment>
<keyword evidence="3" id="KW-1185">Reference proteome</keyword>
<dbReference type="EMBL" id="QWGE01000006">
    <property type="protein sequence ID" value="RIJ34030.1"/>
    <property type="molecule type" value="Genomic_DNA"/>
</dbReference>
<dbReference type="InterPro" id="IPR011727">
    <property type="entry name" value="CHP02117"/>
</dbReference>
<proteinExistence type="predicted"/>
<feature type="transmembrane region" description="Helical" evidence="1">
    <location>
        <begin position="12"/>
        <end position="33"/>
    </location>
</feature>
<dbReference type="AlphaFoldDB" id="A0A399RQE5"/>
<gene>
    <name evidence="2" type="ORF">D1627_16800</name>
</gene>
<name>A0A399RQE5_9BACT</name>
<keyword evidence="1" id="KW-1133">Transmembrane helix</keyword>
<sequence length="231" mass="26381">MQGVFLKMIRVVSWALLIVAGLMLAFVVTAFVLSSIPVNSGFAQPPAQQNQLEIFVTSNGVHTDIVVPVATSYIDWRTKLPLHQFEGIDSSYQYIAFGWGDRRFYMETPSWTDLTPSVALTAALWPTRAAMHVEYIKHKLIPTKRQQPVYISPKQYLQLIHYIEASFVQQQGQFKHIPGSGYTPQDTFYEAHGRFYILNNCNNWVNNGLKQMGFKTGLWAPLPFAVMRHLR</sequence>
<dbReference type="Proteomes" id="UP000266005">
    <property type="component" value="Unassembled WGS sequence"/>
</dbReference>
<accession>A0A399RQE5</accession>
<evidence type="ECO:0000256" key="1">
    <source>
        <dbReference type="SAM" id="Phobius"/>
    </source>
</evidence>
<dbReference type="OrthoDB" id="211174at2"/>
<reference evidence="3" key="1">
    <citation type="submission" date="2018-08" db="EMBL/GenBank/DDBJ databases">
        <title>Mucilaginibacter sp. MYSH2.</title>
        <authorList>
            <person name="Seo T."/>
        </authorList>
    </citation>
    <scope>NUCLEOTIDE SEQUENCE [LARGE SCALE GENOMIC DNA]</scope>
    <source>
        <strain evidence="3">KIRAN</strain>
    </source>
</reference>
<keyword evidence="1" id="KW-0472">Membrane</keyword>